<dbReference type="Pfam" id="PF02367">
    <property type="entry name" value="TsaE"/>
    <property type="match status" value="1"/>
</dbReference>
<keyword evidence="9" id="KW-0460">Magnesium</keyword>
<evidence type="ECO:0000256" key="5">
    <source>
        <dbReference type="ARBA" id="ARBA00022694"/>
    </source>
</evidence>
<sequence length="158" mass="17366">MKEFYCANSEGTEKLGFAIGQTVGEGDIICLSGDLGAGKTALAKGIALAKGVPDGDITSPTFAIMNIYKGKDAELRHFDLYRLNRAEELDDIGFDEYVGGCGITMIEWADLFPEEMPEEYLQINISVERTGRKIVLEPHGRHYEELCEKVEALVNSGN</sequence>
<proteinExistence type="inferred from homology"/>
<keyword evidence="7" id="KW-0547">Nucleotide-binding</keyword>
<dbReference type="GO" id="GO:0005524">
    <property type="term" value="F:ATP binding"/>
    <property type="evidence" value="ECO:0007669"/>
    <property type="project" value="UniProtKB-KW"/>
</dbReference>
<dbReference type="InterPro" id="IPR027417">
    <property type="entry name" value="P-loop_NTPase"/>
</dbReference>
<evidence type="ECO:0000256" key="8">
    <source>
        <dbReference type="ARBA" id="ARBA00022840"/>
    </source>
</evidence>
<dbReference type="EMBL" id="VSSQ01012731">
    <property type="protein sequence ID" value="MPM49928.1"/>
    <property type="molecule type" value="Genomic_DNA"/>
</dbReference>
<evidence type="ECO:0000256" key="9">
    <source>
        <dbReference type="ARBA" id="ARBA00022842"/>
    </source>
</evidence>
<keyword evidence="5" id="KW-0819">tRNA processing</keyword>
<dbReference type="GO" id="GO:0002949">
    <property type="term" value="P:tRNA threonylcarbamoyladenosine modification"/>
    <property type="evidence" value="ECO:0007669"/>
    <property type="project" value="InterPro"/>
</dbReference>
<evidence type="ECO:0000256" key="2">
    <source>
        <dbReference type="ARBA" id="ARBA00007599"/>
    </source>
</evidence>
<protein>
    <recommendedName>
        <fullName evidence="3">tRNA threonylcarbamoyladenosine biosynthesis protein TsaE</fullName>
    </recommendedName>
    <alternativeName>
        <fullName evidence="10">t(6)A37 threonylcarbamoyladenosine biosynthesis protein TsaE</fullName>
    </alternativeName>
</protein>
<keyword evidence="8" id="KW-0067">ATP-binding</keyword>
<evidence type="ECO:0000313" key="11">
    <source>
        <dbReference type="EMBL" id="MPM49928.1"/>
    </source>
</evidence>
<comment type="subcellular location">
    <subcellularLocation>
        <location evidence="1">Cytoplasm</location>
    </subcellularLocation>
</comment>
<comment type="similarity">
    <text evidence="2">Belongs to the TsaE family.</text>
</comment>
<keyword evidence="6" id="KW-0479">Metal-binding</keyword>
<accession>A0A645AB53</accession>
<keyword evidence="4" id="KW-0963">Cytoplasm</keyword>
<organism evidence="11">
    <name type="scientific">bioreactor metagenome</name>
    <dbReference type="NCBI Taxonomy" id="1076179"/>
    <lineage>
        <taxon>unclassified sequences</taxon>
        <taxon>metagenomes</taxon>
        <taxon>ecological metagenomes</taxon>
    </lineage>
</organism>
<evidence type="ECO:0000256" key="3">
    <source>
        <dbReference type="ARBA" id="ARBA00019010"/>
    </source>
</evidence>
<name>A0A645AB53_9ZZZZ</name>
<dbReference type="InterPro" id="IPR003442">
    <property type="entry name" value="T6A_TsaE"/>
</dbReference>
<comment type="caution">
    <text evidence="11">The sequence shown here is derived from an EMBL/GenBank/DDBJ whole genome shotgun (WGS) entry which is preliminary data.</text>
</comment>
<evidence type="ECO:0000256" key="4">
    <source>
        <dbReference type="ARBA" id="ARBA00022490"/>
    </source>
</evidence>
<dbReference type="SUPFAM" id="SSF52540">
    <property type="entry name" value="P-loop containing nucleoside triphosphate hydrolases"/>
    <property type="match status" value="1"/>
</dbReference>
<dbReference type="NCBIfam" id="TIGR00150">
    <property type="entry name" value="T6A_YjeE"/>
    <property type="match status" value="1"/>
</dbReference>
<gene>
    <name evidence="11" type="primary">tsaE_20</name>
    <name evidence="11" type="ORF">SDC9_96662</name>
</gene>
<dbReference type="PANTHER" id="PTHR33540:SF2">
    <property type="entry name" value="TRNA THREONYLCARBAMOYLADENOSINE BIOSYNTHESIS PROTEIN TSAE"/>
    <property type="match status" value="1"/>
</dbReference>
<evidence type="ECO:0000256" key="6">
    <source>
        <dbReference type="ARBA" id="ARBA00022723"/>
    </source>
</evidence>
<evidence type="ECO:0000256" key="10">
    <source>
        <dbReference type="ARBA" id="ARBA00032441"/>
    </source>
</evidence>
<dbReference type="Gene3D" id="3.40.50.300">
    <property type="entry name" value="P-loop containing nucleotide triphosphate hydrolases"/>
    <property type="match status" value="1"/>
</dbReference>
<dbReference type="AlphaFoldDB" id="A0A645AB53"/>
<dbReference type="GO" id="GO:0046872">
    <property type="term" value="F:metal ion binding"/>
    <property type="evidence" value="ECO:0007669"/>
    <property type="project" value="UniProtKB-KW"/>
</dbReference>
<dbReference type="GO" id="GO:0005737">
    <property type="term" value="C:cytoplasm"/>
    <property type="evidence" value="ECO:0007669"/>
    <property type="project" value="UniProtKB-SubCell"/>
</dbReference>
<dbReference type="PANTHER" id="PTHR33540">
    <property type="entry name" value="TRNA THREONYLCARBAMOYLADENOSINE BIOSYNTHESIS PROTEIN TSAE"/>
    <property type="match status" value="1"/>
</dbReference>
<reference evidence="11" key="1">
    <citation type="submission" date="2019-08" db="EMBL/GenBank/DDBJ databases">
        <authorList>
            <person name="Kucharzyk K."/>
            <person name="Murdoch R.W."/>
            <person name="Higgins S."/>
            <person name="Loffler F."/>
        </authorList>
    </citation>
    <scope>NUCLEOTIDE SEQUENCE</scope>
</reference>
<evidence type="ECO:0000256" key="7">
    <source>
        <dbReference type="ARBA" id="ARBA00022741"/>
    </source>
</evidence>
<evidence type="ECO:0000256" key="1">
    <source>
        <dbReference type="ARBA" id="ARBA00004496"/>
    </source>
</evidence>